<keyword evidence="1" id="KW-0812">Transmembrane</keyword>
<sequence>MGTQIYINTWRKRAEDQLRWGDSENWSDQDFEKLAEMFLDKTGTMLSITTLKRIWGRVKYDSSPNAATLNTLAKFLGYADWRSFKQSMDAEKPQVAADKTSPQKNYVPVAMAGVVLLAAIGSLIAWSIKPNKAEKKLNDAPVKFESKKVTDDLPNSVVFNYDASWLNTDSITLQQSWDPSRSERISSKGKQHTSIYYYPGYFTAKLIAGGKVKKETPVFIKTKGWAGIIEKEPIPTYLSADEIKLSGSLGISSKVLANKTVSPVFNDLPVSFYNVQEFEGLNGSDFTFETTLRNTSEPGESLCRNIMVYVLGKRSAVIIPLSAKGCISNLGLYTSSEQINGKETDLSAFGCDFNEFQQLKFGVKNMRLNVFLNNKHILDESITQSIGDIIGIRIRFEGSGAIRNIKLSNSNQTFLNEKF</sequence>
<gene>
    <name evidence="2" type="ORF">I5M19_00435</name>
</gene>
<comment type="caution">
    <text evidence="2">The sequence shown here is derived from an EMBL/GenBank/DDBJ whole genome shotgun (WGS) entry which is preliminary data.</text>
</comment>
<keyword evidence="1" id="KW-0472">Membrane</keyword>
<dbReference type="Proteomes" id="UP000613193">
    <property type="component" value="Unassembled WGS sequence"/>
</dbReference>
<proteinExistence type="predicted"/>
<dbReference type="EMBL" id="JAEHFW010000001">
    <property type="protein sequence ID" value="MBK0377754.1"/>
    <property type="molecule type" value="Genomic_DNA"/>
</dbReference>
<keyword evidence="1" id="KW-1133">Transmembrane helix</keyword>
<name>A0A934UKX3_9SPHI</name>
<accession>A0A934UKX3</accession>
<evidence type="ECO:0000313" key="3">
    <source>
        <dbReference type="Proteomes" id="UP000613193"/>
    </source>
</evidence>
<feature type="transmembrane region" description="Helical" evidence="1">
    <location>
        <begin position="106"/>
        <end position="128"/>
    </location>
</feature>
<keyword evidence="3" id="KW-1185">Reference proteome</keyword>
<evidence type="ECO:0000313" key="2">
    <source>
        <dbReference type="EMBL" id="MBK0377754.1"/>
    </source>
</evidence>
<dbReference type="RefSeq" id="WP_200062940.1">
    <property type="nucleotide sequence ID" value="NZ_JAEHFW010000001.1"/>
</dbReference>
<evidence type="ECO:0000256" key="1">
    <source>
        <dbReference type="SAM" id="Phobius"/>
    </source>
</evidence>
<dbReference type="AlphaFoldDB" id="A0A934UKX3"/>
<reference evidence="2" key="1">
    <citation type="submission" date="2020-12" db="EMBL/GenBank/DDBJ databases">
        <title>Bacterial novel species Mucilaginibacter sp. SD-g isolated from soil.</title>
        <authorList>
            <person name="Jung H.-Y."/>
        </authorList>
    </citation>
    <scope>NUCLEOTIDE SEQUENCE</scope>
    <source>
        <strain evidence="2">SD-g</strain>
    </source>
</reference>
<organism evidence="2 3">
    <name type="scientific">Mucilaginibacter segetis</name>
    <dbReference type="NCBI Taxonomy" id="2793071"/>
    <lineage>
        <taxon>Bacteria</taxon>
        <taxon>Pseudomonadati</taxon>
        <taxon>Bacteroidota</taxon>
        <taxon>Sphingobacteriia</taxon>
        <taxon>Sphingobacteriales</taxon>
        <taxon>Sphingobacteriaceae</taxon>
        <taxon>Mucilaginibacter</taxon>
    </lineage>
</organism>
<protein>
    <submittedName>
        <fullName evidence="2">Uncharacterized protein</fullName>
    </submittedName>
</protein>